<keyword evidence="2" id="KW-1185">Reference proteome</keyword>
<comment type="caution">
    <text evidence="1">The sequence shown here is derived from an EMBL/GenBank/DDBJ whole genome shotgun (WGS) entry which is preliminary data.</text>
</comment>
<organism evidence="1 2">
    <name type="scientific">Niastella vici</name>
    <dbReference type="NCBI Taxonomy" id="1703345"/>
    <lineage>
        <taxon>Bacteria</taxon>
        <taxon>Pseudomonadati</taxon>
        <taxon>Bacteroidota</taxon>
        <taxon>Chitinophagia</taxon>
        <taxon>Chitinophagales</taxon>
        <taxon>Chitinophagaceae</taxon>
        <taxon>Niastella</taxon>
    </lineage>
</organism>
<dbReference type="EMBL" id="LVYD01000064">
    <property type="protein sequence ID" value="OQP60373.1"/>
    <property type="molecule type" value="Genomic_DNA"/>
</dbReference>
<accession>A0A1V9FPT1</accession>
<dbReference type="RefSeq" id="WP_081153330.1">
    <property type="nucleotide sequence ID" value="NZ_LVYD01000064.1"/>
</dbReference>
<dbReference type="Proteomes" id="UP000192796">
    <property type="component" value="Unassembled WGS sequence"/>
</dbReference>
<dbReference type="OrthoDB" id="635067at2"/>
<protein>
    <submittedName>
        <fullName evidence="1">Uncharacterized protein</fullName>
    </submittedName>
</protein>
<reference evidence="1 2" key="1">
    <citation type="submission" date="2016-03" db="EMBL/GenBank/DDBJ databases">
        <title>Niastella vici sp. nov., isolated from farmland soil.</title>
        <authorList>
            <person name="Chen L."/>
            <person name="Wang D."/>
            <person name="Yang S."/>
            <person name="Wang G."/>
        </authorList>
    </citation>
    <scope>NUCLEOTIDE SEQUENCE [LARGE SCALE GENOMIC DNA]</scope>
    <source>
        <strain evidence="1 2">DJ57</strain>
    </source>
</reference>
<sequence>MFKKLFQSLSSTGKLYENIRNDNYRNWESHFENFNSTNAKKADPVQLQSLGLEIYEHYLKEVIQDYAITDGEKEILTRIKEYFQLPDSAINSIKGKYAKNALNNLSKQMLADNQLTADEIKEMGLFAQELNISAEEVNRVNKLNASELYESAVKQVLSDKMVTVEEQQSLKMLAQQLGINMREASIDMKLREEYYFLTLLNALNQGYLPEVKPPAIETQQDEVACWEISSNLVAARTLNSGPYNSEGVRIRVEKGASYQLGSSRNTPMIGEVSANHQGVFVITSKRVVFAASQQSFSIPFTQLHSFDAYADGIGLQKDDTELLLQFYDKQMSEVVFKVLTNAINKDH</sequence>
<evidence type="ECO:0000313" key="2">
    <source>
        <dbReference type="Proteomes" id="UP000192796"/>
    </source>
</evidence>
<name>A0A1V9FPT1_9BACT</name>
<dbReference type="InterPro" id="IPR029024">
    <property type="entry name" value="TerB-like"/>
</dbReference>
<gene>
    <name evidence="1" type="ORF">A3860_33885</name>
</gene>
<evidence type="ECO:0000313" key="1">
    <source>
        <dbReference type="EMBL" id="OQP60373.1"/>
    </source>
</evidence>
<proteinExistence type="predicted"/>
<dbReference type="AlphaFoldDB" id="A0A1V9FPT1"/>
<dbReference type="SUPFAM" id="SSF158682">
    <property type="entry name" value="TerB-like"/>
    <property type="match status" value="1"/>
</dbReference>